<reference evidence="16 17" key="1">
    <citation type="submission" date="2017-08" db="EMBL/GenBank/DDBJ databases">
        <authorList>
            <person name="de Groot N.N."/>
        </authorList>
    </citation>
    <scope>NUCLEOTIDE SEQUENCE [LARGE SCALE GENOMIC DNA]</scope>
    <source>
        <strain evidence="16 17">HM2</strain>
    </source>
</reference>
<keyword evidence="7 13" id="KW-0819">tRNA processing</keyword>
<comment type="catalytic activity">
    <reaction evidence="12 13">
        <text>L-threonine + hydrogencarbonate + ATP = L-threonylcarbamoyladenylate + diphosphate + H2O</text>
        <dbReference type="Rhea" id="RHEA:36407"/>
        <dbReference type="ChEBI" id="CHEBI:15377"/>
        <dbReference type="ChEBI" id="CHEBI:17544"/>
        <dbReference type="ChEBI" id="CHEBI:30616"/>
        <dbReference type="ChEBI" id="CHEBI:33019"/>
        <dbReference type="ChEBI" id="CHEBI:57926"/>
        <dbReference type="ChEBI" id="CHEBI:73682"/>
        <dbReference type="EC" id="2.7.7.87"/>
    </reaction>
</comment>
<comment type="subcellular location">
    <subcellularLocation>
        <location evidence="1 13">Cytoplasm</location>
    </subcellularLocation>
</comment>
<sequence length="332" mass="35679">MAEKPSFFYFWVMKFPPWTSVSEAARLLKEGEVVAIPTETVYGLAGNAFEPKALAKIFAAKERPTFDPLIVHIADIAQLTDIAKDIPDSAYKLAEAYWPGPMTIILPKKDCIPDLCTSALPSVAVRFPSHPIAQAIIKESGLPLAAPSANLFKHVSPTTAEHVAAQLADRIAGIVDGGPCSVGVESSIISLVSEPTVMRPGAITPEMFKAILGEVKIKESTSKPGQPMLAPGQCDTHYRPQVPLYYGEVPAGYPLPEHTVRIAFGTQQGPVPATVNLSATGDMVEATSKLYAFMHDLDNPKFDLILVDPIPNTGVGMALNDRLKRASIKTLP</sequence>
<feature type="binding site" evidence="14">
    <location>
        <position position="186"/>
    </location>
    <ligand>
        <name>L-threonine</name>
        <dbReference type="ChEBI" id="CHEBI:57926"/>
    </ligand>
</feature>
<evidence type="ECO:0000313" key="17">
    <source>
        <dbReference type="Proteomes" id="UP000255423"/>
    </source>
</evidence>
<feature type="binding site" evidence="14">
    <location>
        <position position="238"/>
    </location>
    <ligand>
        <name>ATP</name>
        <dbReference type="ChEBI" id="CHEBI:30616"/>
    </ligand>
</feature>
<feature type="binding site" evidence="14">
    <location>
        <position position="40"/>
    </location>
    <ligand>
        <name>L-threonine</name>
        <dbReference type="ChEBI" id="CHEBI:57926"/>
    </ligand>
</feature>
<evidence type="ECO:0000256" key="11">
    <source>
        <dbReference type="ARBA" id="ARBA00029774"/>
    </source>
</evidence>
<dbReference type="InterPro" id="IPR005145">
    <property type="entry name" value="Sua5_C"/>
</dbReference>
<dbReference type="GO" id="GO:0005524">
    <property type="term" value="F:ATP binding"/>
    <property type="evidence" value="ECO:0007669"/>
    <property type="project" value="UniProtKB-UniRule"/>
</dbReference>
<dbReference type="PROSITE" id="PS51163">
    <property type="entry name" value="YRDC"/>
    <property type="match status" value="1"/>
</dbReference>
<dbReference type="InterPro" id="IPR050156">
    <property type="entry name" value="TC-AMP_synthase_SUA5"/>
</dbReference>
<protein>
    <recommendedName>
        <fullName evidence="4 13">Threonylcarbamoyl-AMP synthase</fullName>
        <shortName evidence="13">TC-AMP synthase</shortName>
        <ecNumber evidence="3 13">2.7.7.87</ecNumber>
    </recommendedName>
    <alternativeName>
        <fullName evidence="11 13">L-threonylcarbamoyladenylate synthase</fullName>
    </alternativeName>
</protein>
<dbReference type="EC" id="2.7.7.87" evidence="3 13"/>
<feature type="binding site" evidence="14">
    <location>
        <position position="148"/>
    </location>
    <ligand>
        <name>ATP</name>
        <dbReference type="ChEBI" id="CHEBI:30616"/>
    </ligand>
</feature>
<dbReference type="InterPro" id="IPR010923">
    <property type="entry name" value="T(6)A37_SUA5"/>
</dbReference>
<dbReference type="PANTHER" id="PTHR17490">
    <property type="entry name" value="SUA5"/>
    <property type="match status" value="1"/>
</dbReference>
<dbReference type="Pfam" id="PF03481">
    <property type="entry name" value="Sua5_C"/>
    <property type="match status" value="1"/>
</dbReference>
<evidence type="ECO:0000256" key="6">
    <source>
        <dbReference type="ARBA" id="ARBA00022679"/>
    </source>
</evidence>
<evidence type="ECO:0000256" key="5">
    <source>
        <dbReference type="ARBA" id="ARBA00022490"/>
    </source>
</evidence>
<evidence type="ECO:0000259" key="15">
    <source>
        <dbReference type="PROSITE" id="PS51163"/>
    </source>
</evidence>
<evidence type="ECO:0000256" key="3">
    <source>
        <dbReference type="ARBA" id="ARBA00012584"/>
    </source>
</evidence>
<evidence type="ECO:0000256" key="8">
    <source>
        <dbReference type="ARBA" id="ARBA00022695"/>
    </source>
</evidence>
<evidence type="ECO:0000256" key="12">
    <source>
        <dbReference type="ARBA" id="ARBA00048366"/>
    </source>
</evidence>
<evidence type="ECO:0000256" key="4">
    <source>
        <dbReference type="ARBA" id="ARBA00015492"/>
    </source>
</evidence>
<name>A0A380RTK2_FIBSU</name>
<dbReference type="InterPro" id="IPR006070">
    <property type="entry name" value="Sua5-like_dom"/>
</dbReference>
<feature type="binding site" evidence="14">
    <location>
        <position position="156"/>
    </location>
    <ligand>
        <name>ATP</name>
        <dbReference type="ChEBI" id="CHEBI:30616"/>
    </ligand>
</feature>
<dbReference type="NCBIfam" id="TIGR00057">
    <property type="entry name" value="L-threonylcarbamoyladenylate synthase"/>
    <property type="match status" value="1"/>
</dbReference>
<comment type="similarity">
    <text evidence="2 13">Belongs to the SUA5 family.</text>
</comment>
<dbReference type="GO" id="GO:0008033">
    <property type="term" value="P:tRNA processing"/>
    <property type="evidence" value="ECO:0007669"/>
    <property type="project" value="UniProtKB-KW"/>
</dbReference>
<feature type="binding site" evidence="14">
    <location>
        <position position="126"/>
    </location>
    <ligand>
        <name>L-threonine</name>
        <dbReference type="ChEBI" id="CHEBI:57926"/>
    </ligand>
</feature>
<dbReference type="GO" id="GO:0000049">
    <property type="term" value="F:tRNA binding"/>
    <property type="evidence" value="ECO:0007669"/>
    <property type="project" value="TreeGrafter"/>
</dbReference>
<feature type="binding site" evidence="14">
    <location>
        <position position="199"/>
    </location>
    <ligand>
        <name>ATP</name>
        <dbReference type="ChEBI" id="CHEBI:30616"/>
    </ligand>
</feature>
<evidence type="ECO:0000256" key="9">
    <source>
        <dbReference type="ARBA" id="ARBA00022741"/>
    </source>
</evidence>
<proteinExistence type="inferred from homology"/>
<dbReference type="FunFam" id="3.90.870.10:FF:000009">
    <property type="entry name" value="Threonylcarbamoyl-AMP synthase, putative"/>
    <property type="match status" value="1"/>
</dbReference>
<gene>
    <name evidence="16" type="ORF">SAMN05661053_0115</name>
</gene>
<feature type="binding site" evidence="14">
    <location>
        <position position="63"/>
    </location>
    <ligand>
        <name>ATP</name>
        <dbReference type="ChEBI" id="CHEBI:30616"/>
    </ligand>
</feature>
<dbReference type="PIRSF" id="PIRSF004930">
    <property type="entry name" value="Tln_factor_SUA5"/>
    <property type="match status" value="1"/>
</dbReference>
<keyword evidence="9 13" id="KW-0547">Nucleotide-binding</keyword>
<evidence type="ECO:0000256" key="1">
    <source>
        <dbReference type="ARBA" id="ARBA00004496"/>
    </source>
</evidence>
<evidence type="ECO:0000256" key="10">
    <source>
        <dbReference type="ARBA" id="ARBA00022840"/>
    </source>
</evidence>
<dbReference type="GO" id="GO:0006450">
    <property type="term" value="P:regulation of translational fidelity"/>
    <property type="evidence" value="ECO:0007669"/>
    <property type="project" value="TreeGrafter"/>
</dbReference>
<evidence type="ECO:0000256" key="13">
    <source>
        <dbReference type="PIRNR" id="PIRNR004930"/>
    </source>
</evidence>
<comment type="function">
    <text evidence="13">Required for the formation of a threonylcarbamoyl group on adenosine at position 37 (t(6)A37) in tRNAs that read codons beginning with adenine.</text>
</comment>
<dbReference type="Gene3D" id="3.90.870.10">
    <property type="entry name" value="DHBP synthase"/>
    <property type="match status" value="1"/>
</dbReference>
<dbReference type="Pfam" id="PF01300">
    <property type="entry name" value="Sua5_yciO_yrdC"/>
    <property type="match status" value="1"/>
</dbReference>
<keyword evidence="10 13" id="KW-0067">ATP-binding</keyword>
<accession>A0A380RTK2</accession>
<organism evidence="16 17">
    <name type="scientific">Fibrobacter succinogenes</name>
    <name type="common">Bacteroides succinogenes</name>
    <dbReference type="NCBI Taxonomy" id="833"/>
    <lineage>
        <taxon>Bacteria</taxon>
        <taxon>Pseudomonadati</taxon>
        <taxon>Fibrobacterota</taxon>
        <taxon>Fibrobacteria</taxon>
        <taxon>Fibrobacterales</taxon>
        <taxon>Fibrobacteraceae</taxon>
        <taxon>Fibrobacter</taxon>
    </lineage>
</organism>
<feature type="binding site" evidence="14">
    <location>
        <position position="146"/>
    </location>
    <ligand>
        <name>L-threonine</name>
        <dbReference type="ChEBI" id="CHEBI:57926"/>
    </ligand>
</feature>
<dbReference type="GO" id="GO:0005737">
    <property type="term" value="C:cytoplasm"/>
    <property type="evidence" value="ECO:0007669"/>
    <property type="project" value="UniProtKB-SubCell"/>
</dbReference>
<dbReference type="SUPFAM" id="SSF55821">
    <property type="entry name" value="YrdC/RibB"/>
    <property type="match status" value="1"/>
</dbReference>
<evidence type="ECO:0000313" key="16">
    <source>
        <dbReference type="EMBL" id="SUQ18893.1"/>
    </source>
</evidence>
<dbReference type="InterPro" id="IPR017945">
    <property type="entry name" value="DHBP_synth_RibB-like_a/b_dom"/>
</dbReference>
<dbReference type="Proteomes" id="UP000255423">
    <property type="component" value="Unassembled WGS sequence"/>
</dbReference>
<keyword evidence="5 13" id="KW-0963">Cytoplasm</keyword>
<dbReference type="Gene3D" id="3.40.50.11030">
    <property type="entry name" value="Threonylcarbamoyl-AMP synthase, C-terminal domain"/>
    <property type="match status" value="1"/>
</dbReference>
<dbReference type="GO" id="GO:0003725">
    <property type="term" value="F:double-stranded RNA binding"/>
    <property type="evidence" value="ECO:0007669"/>
    <property type="project" value="UniProtKB-UniRule"/>
</dbReference>
<dbReference type="EMBL" id="UHJL01000001">
    <property type="protein sequence ID" value="SUQ18893.1"/>
    <property type="molecule type" value="Genomic_DNA"/>
</dbReference>
<feature type="domain" description="YrdC-like" evidence="15">
    <location>
        <begin position="18"/>
        <end position="203"/>
    </location>
</feature>
<keyword evidence="6 13" id="KW-0808">Transferase</keyword>
<evidence type="ECO:0000256" key="14">
    <source>
        <dbReference type="PIRSR" id="PIRSR004930-1"/>
    </source>
</evidence>
<keyword evidence="8 13" id="KW-0548">Nucleotidyltransferase</keyword>
<dbReference type="InterPro" id="IPR038385">
    <property type="entry name" value="Sua5/YwlC_C"/>
</dbReference>
<evidence type="ECO:0000256" key="2">
    <source>
        <dbReference type="ARBA" id="ARBA00007663"/>
    </source>
</evidence>
<evidence type="ECO:0000256" key="7">
    <source>
        <dbReference type="ARBA" id="ARBA00022694"/>
    </source>
</evidence>
<dbReference type="GO" id="GO:0061710">
    <property type="term" value="F:L-threonylcarbamoyladenylate synthase"/>
    <property type="evidence" value="ECO:0007669"/>
    <property type="project" value="UniProtKB-EC"/>
</dbReference>
<dbReference type="PANTHER" id="PTHR17490:SF16">
    <property type="entry name" value="THREONYLCARBAMOYL-AMP SYNTHASE"/>
    <property type="match status" value="1"/>
</dbReference>
<dbReference type="AlphaFoldDB" id="A0A380RTK2"/>
<feature type="binding site" evidence="14">
    <location>
        <position position="72"/>
    </location>
    <ligand>
        <name>L-threonine</name>
        <dbReference type="ChEBI" id="CHEBI:57926"/>
    </ligand>
</feature>